<evidence type="ECO:0000256" key="1">
    <source>
        <dbReference type="SAM" id="SignalP"/>
    </source>
</evidence>
<organism evidence="2 3">
    <name type="scientific">Phyllotreta striolata</name>
    <name type="common">Striped flea beetle</name>
    <name type="synonym">Crioceris striolata</name>
    <dbReference type="NCBI Taxonomy" id="444603"/>
    <lineage>
        <taxon>Eukaryota</taxon>
        <taxon>Metazoa</taxon>
        <taxon>Ecdysozoa</taxon>
        <taxon>Arthropoda</taxon>
        <taxon>Hexapoda</taxon>
        <taxon>Insecta</taxon>
        <taxon>Pterygota</taxon>
        <taxon>Neoptera</taxon>
        <taxon>Endopterygota</taxon>
        <taxon>Coleoptera</taxon>
        <taxon>Polyphaga</taxon>
        <taxon>Cucujiformia</taxon>
        <taxon>Chrysomeloidea</taxon>
        <taxon>Chrysomelidae</taxon>
        <taxon>Galerucinae</taxon>
        <taxon>Alticini</taxon>
        <taxon>Phyllotreta</taxon>
    </lineage>
</organism>
<keyword evidence="1" id="KW-0732">Signal</keyword>
<dbReference type="Proteomes" id="UP001153712">
    <property type="component" value="Chromosome 1"/>
</dbReference>
<accession>A0A9N9TH08</accession>
<dbReference type="Gene3D" id="3.15.10.50">
    <property type="match status" value="1"/>
</dbReference>
<evidence type="ECO:0000313" key="2">
    <source>
        <dbReference type="EMBL" id="CAG9853628.1"/>
    </source>
</evidence>
<keyword evidence="3" id="KW-1185">Reference proteome</keyword>
<dbReference type="InterPro" id="IPR038602">
    <property type="entry name" value="Mite_allergen_7_sf"/>
</dbReference>
<dbReference type="Pfam" id="PF16984">
    <property type="entry name" value="Grp7_allergen"/>
    <property type="match status" value="1"/>
</dbReference>
<dbReference type="EMBL" id="OU900094">
    <property type="protein sequence ID" value="CAG9853628.1"/>
    <property type="molecule type" value="Genomic_DNA"/>
</dbReference>
<name>A0A9N9TH08_PHYSR</name>
<dbReference type="OrthoDB" id="6419576at2759"/>
<protein>
    <submittedName>
        <fullName evidence="2">Uncharacterized protein</fullName>
    </submittedName>
</protein>
<feature type="chain" id="PRO_5040493282" evidence="1">
    <location>
        <begin position="17"/>
        <end position="260"/>
    </location>
</feature>
<sequence>MRLSIAIFIAAFLSSAAPLQNEDGFESNLLKGLISKYENQKSLKDEGGITAVINDFADKLFGNIDTFAVKNGLDPIPLKDIKETFLLADIELLNGAIHGISTIERYEDVSITYQSKTKTLTVQLPIVFSNLSFTYDYKLLFAGLGPQGDLIGEIDHFKFYLVFSFNYNTLTAEIDTLRTTDSGHISLTVNGGITDIVFNILSEFFTTVFHPFIQGVIEAIIKTVANKIVTDVNDLIYNITHQNYSQRNSLGYGYPVVYLN</sequence>
<proteinExistence type="predicted"/>
<dbReference type="InterPro" id="IPR020234">
    <property type="entry name" value="Mite_allergen_group-7"/>
</dbReference>
<dbReference type="AlphaFoldDB" id="A0A9N9TH08"/>
<feature type="signal peptide" evidence="1">
    <location>
        <begin position="1"/>
        <end position="16"/>
    </location>
</feature>
<gene>
    <name evidence="2" type="ORF">PHYEVI_LOCUS101</name>
</gene>
<evidence type="ECO:0000313" key="3">
    <source>
        <dbReference type="Proteomes" id="UP001153712"/>
    </source>
</evidence>
<reference evidence="2" key="1">
    <citation type="submission" date="2022-01" db="EMBL/GenBank/DDBJ databases">
        <authorList>
            <person name="King R."/>
        </authorList>
    </citation>
    <scope>NUCLEOTIDE SEQUENCE</scope>
</reference>